<dbReference type="AlphaFoldDB" id="A0A9X3M7L9"/>
<dbReference type="RefSeq" id="WP_269954934.1">
    <property type="nucleotide sequence ID" value="NZ_JAKMUV010000006.1"/>
</dbReference>
<keyword evidence="4" id="KW-1185">Reference proteome</keyword>
<proteinExistence type="predicted"/>
<protein>
    <recommendedName>
        <fullName evidence="5">Secreted protein</fullName>
    </recommendedName>
</protein>
<accession>A0A9X3M7L9</accession>
<evidence type="ECO:0008006" key="5">
    <source>
        <dbReference type="Google" id="ProtNLM"/>
    </source>
</evidence>
<evidence type="ECO:0000313" key="3">
    <source>
        <dbReference type="EMBL" id="MCZ9305138.1"/>
    </source>
</evidence>
<feature type="region of interest" description="Disordered" evidence="1">
    <location>
        <begin position="902"/>
        <end position="930"/>
    </location>
</feature>
<gene>
    <name evidence="3" type="ORF">L8U58_06290</name>
</gene>
<feature type="chain" id="PRO_5040867050" description="Secreted protein" evidence="2">
    <location>
        <begin position="31"/>
        <end position="930"/>
    </location>
</feature>
<feature type="signal peptide" evidence="2">
    <location>
        <begin position="1"/>
        <end position="30"/>
    </location>
</feature>
<feature type="region of interest" description="Disordered" evidence="1">
    <location>
        <begin position="462"/>
        <end position="489"/>
    </location>
</feature>
<evidence type="ECO:0000256" key="1">
    <source>
        <dbReference type="SAM" id="MobiDB-lite"/>
    </source>
</evidence>
<dbReference type="EMBL" id="JAKMUV010000006">
    <property type="protein sequence ID" value="MCZ9305138.1"/>
    <property type="molecule type" value="Genomic_DNA"/>
</dbReference>
<evidence type="ECO:0000313" key="4">
    <source>
        <dbReference type="Proteomes" id="UP001146505"/>
    </source>
</evidence>
<reference evidence="3" key="1">
    <citation type="submission" date="2022-02" db="EMBL/GenBank/DDBJ databases">
        <title>Corynebacterium sp. from urogenital microbiome.</title>
        <authorList>
            <person name="Cappelli E.A."/>
            <person name="Ribeiro T.G."/>
            <person name="Peixe L."/>
        </authorList>
    </citation>
    <scope>NUCLEOTIDE SEQUENCE</scope>
    <source>
        <strain evidence="3">C9Ua_112</strain>
    </source>
</reference>
<evidence type="ECO:0000256" key="2">
    <source>
        <dbReference type="SAM" id="SignalP"/>
    </source>
</evidence>
<dbReference type="Proteomes" id="UP001146505">
    <property type="component" value="Unassembled WGS sequence"/>
</dbReference>
<sequence length="930" mass="98528">MSRFPRAFAAFGVSTALCALSALPVAPVVAAPLSDANSNPAAQAEKSRPITTPDPSGPDAHEDSTWANPLARSTDPKQDVRLEITDIAPAEAPPEAHGAQAQDPAASQTYTLRIRNDRPRALSNLSLTLYYRTAATAAEVRVAQIANQGEYALRSEPLQLDGILGPGESREVQVTLPLGADSGAAPGTAASPDAPSAQSLTIPANAFKEPGAYPLLFSLSGQDTNPEDAGQSGVQYLAVTRTTLTVGASERKEEQPSTPVTVLYPLAGQTYMAPGQTGDAPKRRPAFLTKDQLAKEVADGGRLRGLLDAYREAKSKKLKQATCIAIDPELLDTVNRLAEGYLVGDRTPDPVEEPKRLRDSWDEILGGKEPDAQHKPGNADAKRWVDDLREVVQNNCSVALPYAGADINALAQVDSDWLRVRALGMGPSVIQRILRVVPMQNVVVPDSGYVSPEAQKVLAAGVTKSPDKAQPVEADASQRFEQTVQGEPAIPQAGHVTALVADNTVTVERPAASPTDAQHGATPNPSPSPSDEEWNQRLVNLPTSPGAQGTTATALQYSADLGTVLKATGEDPEVSAYSNPELRFNLEEDSSAARMATAQAVLNLELDSGRPTLAVPPAAWSVNKSQAASFLQTISQRLDDSSARPAPLSEAVQPRGIDLPDAAAGTTQLPYSDPGAYSTPYLGALTDAARDLRQLTLFMHNDGTIALTREGFTSPLFADLLRGVSSYRKRDHGHSSILREELRNRVSRVEQVTTQLRRSISLLPPGNVFTRTSDSSPLLVVARNGLPLPVTAVVGYSSDADTDVTVHTDSADSSTIPAKGSITWSLTTDIADTSKQVNLSLWLATANHDGAGDLQDGTRISDPVELRVQSVPGLSARGLAIIAAVLLGIGAAGKMLWDRRGGRSSRSAKAKPLKAEPLKAVPWPVDENQN</sequence>
<name>A0A9X3M7L9_9CORY</name>
<comment type="caution">
    <text evidence="3">The sequence shown here is derived from an EMBL/GenBank/DDBJ whole genome shotgun (WGS) entry which is preliminary data.</text>
</comment>
<feature type="region of interest" description="Disordered" evidence="1">
    <location>
        <begin position="35"/>
        <end position="78"/>
    </location>
</feature>
<organism evidence="3 4">
    <name type="scientific">Corynebacterium macclintockiae</name>
    <dbReference type="NCBI Taxonomy" id="2913501"/>
    <lineage>
        <taxon>Bacteria</taxon>
        <taxon>Bacillati</taxon>
        <taxon>Actinomycetota</taxon>
        <taxon>Actinomycetes</taxon>
        <taxon>Mycobacteriales</taxon>
        <taxon>Corynebacteriaceae</taxon>
        <taxon>Corynebacterium</taxon>
    </lineage>
</organism>
<feature type="region of interest" description="Disordered" evidence="1">
    <location>
        <begin position="511"/>
        <end position="534"/>
    </location>
</feature>
<dbReference type="GeneID" id="301813153"/>
<keyword evidence="2" id="KW-0732">Signal</keyword>
<feature type="compositionally biased region" description="Basic residues" evidence="1">
    <location>
        <begin position="902"/>
        <end position="912"/>
    </location>
</feature>